<dbReference type="STRING" id="721133.SAMN05216176_104279"/>
<comment type="caution">
    <text evidence="2">The sequence shown here is derived from an EMBL/GenBank/DDBJ whole genome shotgun (WGS) entry which is preliminary data.</text>
</comment>
<name>K2NZT2_9HYPH</name>
<proteinExistence type="predicted"/>
<dbReference type="eggNOG" id="COG0590">
    <property type="taxonomic scope" value="Bacteria"/>
</dbReference>
<dbReference type="PANTHER" id="PTHR11079">
    <property type="entry name" value="CYTOSINE DEAMINASE FAMILY MEMBER"/>
    <property type="match status" value="1"/>
</dbReference>
<dbReference type="Proteomes" id="UP000007374">
    <property type="component" value="Unassembled WGS sequence"/>
</dbReference>
<feature type="domain" description="CMP/dCMP-type deaminase" evidence="1">
    <location>
        <begin position="5"/>
        <end position="120"/>
    </location>
</feature>
<sequence length="171" mass="18358">MMSADTEIPYEQLMEEVVASSLDHVLHGGIPFSAFVVDRDGTVLGRGVNHVRERHDPTAHAEVEAIRNACLTHGRSHLAGATLLASGEPCALCYMSAHFAGVSQVLFAADRHEAAGFGFDYSGSYNLLAHDPQLWRAPAARALKVAGALRPFEAFRDGARRGEPLGGRVIP</sequence>
<evidence type="ECO:0000259" key="1">
    <source>
        <dbReference type="PROSITE" id="PS51747"/>
    </source>
</evidence>
<dbReference type="PATRIC" id="fig|1231190.3.peg.4253"/>
<dbReference type="GO" id="GO:0047974">
    <property type="term" value="F:guanosine deaminase activity"/>
    <property type="evidence" value="ECO:0007669"/>
    <property type="project" value="TreeGrafter"/>
</dbReference>
<dbReference type="InterPro" id="IPR002125">
    <property type="entry name" value="CMP_dCMP_dom"/>
</dbReference>
<reference evidence="2 3" key="1">
    <citation type="journal article" date="2012" name="J. Bacteriol.">
        <title>Genome Sequence of Nitratireductor indicus Type Strain C115.</title>
        <authorList>
            <person name="Lai Q."/>
            <person name="Li G."/>
            <person name="Yu Z."/>
            <person name="Shao Z."/>
        </authorList>
    </citation>
    <scope>NUCLEOTIDE SEQUENCE [LARGE SCALE GENOMIC DNA]</scope>
    <source>
        <strain evidence="2 3">C115</strain>
    </source>
</reference>
<accession>K2NZT2</accession>
<dbReference type="PROSITE" id="PS51747">
    <property type="entry name" value="CYT_DCMP_DEAMINASES_2"/>
    <property type="match status" value="1"/>
</dbReference>
<protein>
    <submittedName>
        <fullName evidence="2">Guanine deaminase</fullName>
    </submittedName>
</protein>
<dbReference type="EMBL" id="AMSI01000017">
    <property type="protein sequence ID" value="EKF40556.1"/>
    <property type="molecule type" value="Genomic_DNA"/>
</dbReference>
<dbReference type="Gene3D" id="3.40.140.10">
    <property type="entry name" value="Cytidine Deaminase, domain 2"/>
    <property type="match status" value="1"/>
</dbReference>
<dbReference type="SUPFAM" id="SSF53927">
    <property type="entry name" value="Cytidine deaminase-like"/>
    <property type="match status" value="1"/>
</dbReference>
<evidence type="ECO:0000313" key="2">
    <source>
        <dbReference type="EMBL" id="EKF40556.1"/>
    </source>
</evidence>
<dbReference type="AlphaFoldDB" id="K2NZT2"/>
<dbReference type="RefSeq" id="WP_009452336.1">
    <property type="nucleotide sequence ID" value="NZ_AMSI01000017.1"/>
</dbReference>
<dbReference type="CDD" id="cd01285">
    <property type="entry name" value="nucleoside_deaminase"/>
    <property type="match status" value="1"/>
</dbReference>
<gene>
    <name evidence="2" type="ORF">NA8A_20567</name>
</gene>
<dbReference type="Pfam" id="PF00383">
    <property type="entry name" value="dCMP_cyt_deam_1"/>
    <property type="match status" value="1"/>
</dbReference>
<dbReference type="PANTHER" id="PTHR11079:SF161">
    <property type="entry name" value="CMP_DCMP-TYPE DEAMINASE DOMAIN-CONTAINING PROTEIN"/>
    <property type="match status" value="1"/>
</dbReference>
<keyword evidence="3" id="KW-1185">Reference proteome</keyword>
<organism evidence="2 3">
    <name type="scientific">Nitratireductor indicus C115</name>
    <dbReference type="NCBI Taxonomy" id="1231190"/>
    <lineage>
        <taxon>Bacteria</taxon>
        <taxon>Pseudomonadati</taxon>
        <taxon>Pseudomonadota</taxon>
        <taxon>Alphaproteobacteria</taxon>
        <taxon>Hyphomicrobiales</taxon>
        <taxon>Phyllobacteriaceae</taxon>
        <taxon>Nitratireductor</taxon>
    </lineage>
</organism>
<dbReference type="InterPro" id="IPR016193">
    <property type="entry name" value="Cytidine_deaminase-like"/>
</dbReference>
<dbReference type="GO" id="GO:0006152">
    <property type="term" value="P:purine nucleoside catabolic process"/>
    <property type="evidence" value="ECO:0007669"/>
    <property type="project" value="TreeGrafter"/>
</dbReference>
<evidence type="ECO:0000313" key="3">
    <source>
        <dbReference type="Proteomes" id="UP000007374"/>
    </source>
</evidence>